<proteinExistence type="predicted"/>
<dbReference type="Pfam" id="PF08281">
    <property type="entry name" value="Sigma70_r4_2"/>
    <property type="match status" value="1"/>
</dbReference>
<evidence type="ECO:0000259" key="1">
    <source>
        <dbReference type="Pfam" id="PF04542"/>
    </source>
</evidence>
<dbReference type="InterPro" id="IPR011990">
    <property type="entry name" value="TPR-like_helical_dom_sf"/>
</dbReference>
<dbReference type="SUPFAM" id="SSF88659">
    <property type="entry name" value="Sigma3 and sigma4 domains of RNA polymerase sigma factors"/>
    <property type="match status" value="1"/>
</dbReference>
<dbReference type="KEGG" id="hmi:soil367_15010"/>
<feature type="domain" description="DUF6596" evidence="3">
    <location>
        <begin position="178"/>
        <end position="277"/>
    </location>
</feature>
<dbReference type="EMBL" id="CP031093">
    <property type="protein sequence ID" value="QCF27137.1"/>
    <property type="molecule type" value="Genomic_DNA"/>
</dbReference>
<evidence type="ECO:0000259" key="3">
    <source>
        <dbReference type="Pfam" id="PF20239"/>
    </source>
</evidence>
<dbReference type="NCBIfam" id="TIGR02937">
    <property type="entry name" value="sigma70-ECF"/>
    <property type="match status" value="1"/>
</dbReference>
<dbReference type="InterPro" id="IPR046531">
    <property type="entry name" value="DUF6596"/>
</dbReference>
<dbReference type="AlphaFoldDB" id="A0A4P7XM77"/>
<dbReference type="InterPro" id="IPR013324">
    <property type="entry name" value="RNA_pol_sigma_r3/r4-like"/>
</dbReference>
<organism evidence="4 5">
    <name type="scientific">Hydrocarboniclastica marina</name>
    <dbReference type="NCBI Taxonomy" id="2259620"/>
    <lineage>
        <taxon>Bacteria</taxon>
        <taxon>Pseudomonadati</taxon>
        <taxon>Pseudomonadota</taxon>
        <taxon>Gammaproteobacteria</taxon>
        <taxon>Alteromonadales</taxon>
        <taxon>Alteromonadaceae</taxon>
        <taxon>Hydrocarboniclastica</taxon>
    </lineage>
</organism>
<dbReference type="InterPro" id="IPR013249">
    <property type="entry name" value="RNA_pol_sigma70_r4_t2"/>
</dbReference>
<dbReference type="InterPro" id="IPR013325">
    <property type="entry name" value="RNA_pol_sigma_r2"/>
</dbReference>
<dbReference type="PANTHER" id="PTHR47756">
    <property type="entry name" value="BLL6612 PROTEIN-RELATED"/>
    <property type="match status" value="1"/>
</dbReference>
<dbReference type="Gene3D" id="1.10.1740.10">
    <property type="match status" value="1"/>
</dbReference>
<dbReference type="InterPro" id="IPR007627">
    <property type="entry name" value="RNA_pol_sigma70_r2"/>
</dbReference>
<dbReference type="GO" id="GO:0006352">
    <property type="term" value="P:DNA-templated transcription initiation"/>
    <property type="evidence" value="ECO:0007669"/>
    <property type="project" value="InterPro"/>
</dbReference>
<dbReference type="GO" id="GO:0003677">
    <property type="term" value="F:DNA binding"/>
    <property type="evidence" value="ECO:0007669"/>
    <property type="project" value="InterPro"/>
</dbReference>
<sequence length="410" mass="46161">MPTKQQAIGQLYRQHSRRVLATLIRLLGDFSLAEEAMQESFVAAVRQWPKEGVPDNPAAWLIRTGHRRGIDQIRRKQTAQQYAHLIEAPEQAFFEADEQSIEDDQLRLLFTCCHPSLDMVARVALTLREMCGLTTEQVASALLQKPTTLAQRIVRAKRKIRDAAIPYEVPEAQALGERLPGVLRVIYLVFNEGYSQSGGEQVLDVSLSTEAVRLNRELARLLPQGEVFGLLALMLLHHSRRHARQDENGELITLEEQDRNRWDKDGIREGLQWLEQALALTPTGPYTLQASIAAVHARSLSAAATDWARIALLYEALYRQERSAVIALNRAVAVAMRDTPADGLRLLEELAGHKEIVNYHLFHAARADLHRRAGDQEAAAMAYQRALALSTQGPEQRFLERRLQQVTSLS</sequence>
<feature type="domain" description="RNA polymerase sigma-70 region 2" evidence="1">
    <location>
        <begin position="11"/>
        <end position="77"/>
    </location>
</feature>
<dbReference type="Pfam" id="PF04542">
    <property type="entry name" value="Sigma70_r2"/>
    <property type="match status" value="1"/>
</dbReference>
<reference evidence="4 5" key="1">
    <citation type="submission" date="2018-07" db="EMBL/GenBank/DDBJ databases">
        <title>Marsedoiliclastica nanhaica gen. nov. sp. nov., a novel marine hydrocarbonoclastic bacterium isolated from an in-situ enriched hydrocarbon-degrading consortium in deep-sea sediment.</title>
        <authorList>
            <person name="Dong C."/>
            <person name="Ma T."/>
            <person name="Liu R."/>
            <person name="Shao Z."/>
        </authorList>
    </citation>
    <scope>NUCLEOTIDE SEQUENCE [LARGE SCALE GENOMIC DNA]</scope>
    <source>
        <strain evidence="5">soil36-7</strain>
    </source>
</reference>
<accession>A0A4P7XM77</accession>
<dbReference type="RefSeq" id="WP_136549842.1">
    <property type="nucleotide sequence ID" value="NZ_CP031093.1"/>
</dbReference>
<dbReference type="SUPFAM" id="SSF48452">
    <property type="entry name" value="TPR-like"/>
    <property type="match status" value="1"/>
</dbReference>
<evidence type="ECO:0000313" key="4">
    <source>
        <dbReference type="EMBL" id="QCF27137.1"/>
    </source>
</evidence>
<protein>
    <submittedName>
        <fullName evidence="4">RNA polymerase sigma factor</fullName>
    </submittedName>
</protein>
<name>A0A4P7XM77_9ALTE</name>
<dbReference type="SUPFAM" id="SSF88946">
    <property type="entry name" value="Sigma2 domain of RNA polymerase sigma factors"/>
    <property type="match status" value="1"/>
</dbReference>
<dbReference type="Proteomes" id="UP000298049">
    <property type="component" value="Chromosome"/>
</dbReference>
<evidence type="ECO:0000313" key="5">
    <source>
        <dbReference type="Proteomes" id="UP000298049"/>
    </source>
</evidence>
<dbReference type="Gene3D" id="1.10.10.10">
    <property type="entry name" value="Winged helix-like DNA-binding domain superfamily/Winged helix DNA-binding domain"/>
    <property type="match status" value="1"/>
</dbReference>
<dbReference type="GO" id="GO:0016987">
    <property type="term" value="F:sigma factor activity"/>
    <property type="evidence" value="ECO:0007669"/>
    <property type="project" value="InterPro"/>
</dbReference>
<gene>
    <name evidence="4" type="ORF">soil367_15010</name>
</gene>
<dbReference type="InterPro" id="IPR036388">
    <property type="entry name" value="WH-like_DNA-bd_sf"/>
</dbReference>
<feature type="domain" description="RNA polymerase sigma factor 70 region 4 type 2" evidence="2">
    <location>
        <begin position="110"/>
        <end position="160"/>
    </location>
</feature>
<keyword evidence="5" id="KW-1185">Reference proteome</keyword>
<evidence type="ECO:0000259" key="2">
    <source>
        <dbReference type="Pfam" id="PF08281"/>
    </source>
</evidence>
<dbReference type="OrthoDB" id="9780299at2"/>
<dbReference type="InterPro" id="IPR014284">
    <property type="entry name" value="RNA_pol_sigma-70_dom"/>
</dbReference>
<dbReference type="Pfam" id="PF20239">
    <property type="entry name" value="DUF6596"/>
    <property type="match status" value="1"/>
</dbReference>
<dbReference type="PANTHER" id="PTHR47756:SF2">
    <property type="entry name" value="BLL6612 PROTEIN"/>
    <property type="match status" value="1"/>
</dbReference>